<comment type="subcellular location">
    <subcellularLocation>
        <location evidence="1 9">Secreted</location>
    </subcellularLocation>
</comment>
<dbReference type="InterPro" id="IPR036048">
    <property type="entry name" value="Interleukin_8-like_sf"/>
</dbReference>
<comment type="similarity">
    <text evidence="2 9">Belongs to the intercrine beta (chemokine CC) family.</text>
</comment>
<comment type="function">
    <text evidence="7">Monokine with inflammatory and chemokinetic properties. Binds to CCR1, CCR4 and CCR5. One of the major HIV-suppressive factors produced by CD8+ T-cells. Recombinant MIP-1-alpha induces a dose-dependent inhibition of different strains of HIV-1, HIV-2, and simian immunodeficiency virus (SIV).</text>
</comment>
<feature type="domain" description="Chemokine interleukin-8-like" evidence="10">
    <location>
        <begin position="33"/>
        <end position="91"/>
    </location>
</feature>
<keyword evidence="5 9" id="KW-0732">Signal</keyword>
<evidence type="ECO:0000256" key="5">
    <source>
        <dbReference type="ARBA" id="ARBA00022729"/>
    </source>
</evidence>
<dbReference type="InterPro" id="IPR001811">
    <property type="entry name" value="Chemokine_IL8-like_dom"/>
</dbReference>
<evidence type="ECO:0000256" key="4">
    <source>
        <dbReference type="ARBA" id="ARBA00022525"/>
    </source>
</evidence>
<dbReference type="Gene3D" id="2.40.50.40">
    <property type="match status" value="1"/>
</dbReference>
<dbReference type="PANTHER" id="PTHR12015:SF183">
    <property type="entry name" value="C-C MOTIF CHEMOKINE 3"/>
    <property type="match status" value="1"/>
</dbReference>
<sequence length="96" mass="10948">MTMMMMKNPMILMTCTLLFSPLAVLASQGSFAPDECCFRFFTNRLPKNKVANYMFTDEQCTNQGVLFTMNSGARICADPTVQWVQNLIKAKDQRSY</sequence>
<evidence type="ECO:0000256" key="7">
    <source>
        <dbReference type="ARBA" id="ARBA00044740"/>
    </source>
</evidence>
<dbReference type="EMBL" id="BT082981">
    <property type="protein sequence ID" value="ACQ58688.1"/>
    <property type="molecule type" value="mRNA"/>
</dbReference>
<dbReference type="FunFam" id="2.40.50.40:FF:000002">
    <property type="entry name" value="C-C motif chemokine"/>
    <property type="match status" value="1"/>
</dbReference>
<reference evidence="11" key="1">
    <citation type="submission" date="2009-05" db="EMBL/GenBank/DDBJ databases">
        <title>Anoplopoma fimbria ESTs and full-length cDNAs.</title>
        <authorList>
            <person name="Messmer A."/>
            <person name="Rondeau E."/>
            <person name="Sanderson D."/>
            <person name="Cooper G."/>
            <person name="Leong J."/>
            <person name="Koop B.F."/>
        </authorList>
    </citation>
    <scope>NUCLEOTIDE SEQUENCE</scope>
    <source>
        <tissue evidence="11">Brain</tissue>
    </source>
</reference>
<dbReference type="PANTHER" id="PTHR12015">
    <property type="entry name" value="SMALL INDUCIBLE CYTOKINE A"/>
    <property type="match status" value="1"/>
</dbReference>
<dbReference type="SMART" id="SM00199">
    <property type="entry name" value="SCY"/>
    <property type="match status" value="1"/>
</dbReference>
<feature type="chain" id="PRO_5005124931" description="C-C motif chemokine" evidence="9">
    <location>
        <begin position="27"/>
        <end position="96"/>
    </location>
</feature>
<accession>C3KJ66</accession>
<evidence type="ECO:0000259" key="10">
    <source>
        <dbReference type="SMART" id="SM00199"/>
    </source>
</evidence>
<evidence type="ECO:0000256" key="8">
    <source>
        <dbReference type="ARBA" id="ARBA00046726"/>
    </source>
</evidence>
<organism evidence="11">
    <name type="scientific">Anoplopoma fimbria</name>
    <name type="common">Sablefish</name>
    <dbReference type="NCBI Taxonomy" id="229290"/>
    <lineage>
        <taxon>Eukaryota</taxon>
        <taxon>Metazoa</taxon>
        <taxon>Chordata</taxon>
        <taxon>Craniata</taxon>
        <taxon>Vertebrata</taxon>
        <taxon>Euteleostomi</taxon>
        <taxon>Actinopterygii</taxon>
        <taxon>Neopterygii</taxon>
        <taxon>Teleostei</taxon>
        <taxon>Neoteleostei</taxon>
        <taxon>Acanthomorphata</taxon>
        <taxon>Eupercaria</taxon>
        <taxon>Perciformes</taxon>
        <taxon>Cottioidei</taxon>
        <taxon>Anoplopomatales</taxon>
        <taxon>Anoplopomatidae</taxon>
        <taxon>Anoplopoma</taxon>
    </lineage>
</organism>
<evidence type="ECO:0000313" key="11">
    <source>
        <dbReference type="EMBL" id="ACQ58688.1"/>
    </source>
</evidence>
<dbReference type="SUPFAM" id="SSF54117">
    <property type="entry name" value="Interleukin 8-like chemokines"/>
    <property type="match status" value="1"/>
</dbReference>
<dbReference type="CDD" id="cd00272">
    <property type="entry name" value="Chemokine_CC"/>
    <property type="match status" value="1"/>
</dbReference>
<dbReference type="PROSITE" id="PS00472">
    <property type="entry name" value="SMALL_CYTOKINES_CC"/>
    <property type="match status" value="1"/>
</dbReference>
<dbReference type="Pfam" id="PF00048">
    <property type="entry name" value="IL8"/>
    <property type="match status" value="1"/>
</dbReference>
<proteinExistence type="evidence at transcript level"/>
<keyword evidence="4 9" id="KW-0964">Secreted</keyword>
<dbReference type="InterPro" id="IPR039809">
    <property type="entry name" value="Chemokine_b/g/d"/>
</dbReference>
<keyword evidence="6" id="KW-1015">Disulfide bond</keyword>
<keyword evidence="3 9" id="KW-0202">Cytokine</keyword>
<evidence type="ECO:0000256" key="2">
    <source>
        <dbReference type="ARBA" id="ARBA00010868"/>
    </source>
</evidence>
<gene>
    <name evidence="11" type="primary">CCL14</name>
</gene>
<evidence type="ECO:0000256" key="9">
    <source>
        <dbReference type="RuleBase" id="RU361150"/>
    </source>
</evidence>
<protein>
    <recommendedName>
        <fullName evidence="9">C-C motif chemokine</fullName>
    </recommendedName>
</protein>
<dbReference type="GO" id="GO:0006955">
    <property type="term" value="P:immune response"/>
    <property type="evidence" value="ECO:0007669"/>
    <property type="project" value="InterPro"/>
</dbReference>
<comment type="subunit">
    <text evidence="8">Self-associates. Also heterodimer of MIP-1-alpha(4-69) and MIP-1-beta(3-69). Interacts with CCR1.</text>
</comment>
<keyword evidence="9" id="KW-0145">Chemotaxis</keyword>
<dbReference type="GO" id="GO:0008009">
    <property type="term" value="F:chemokine activity"/>
    <property type="evidence" value="ECO:0007669"/>
    <property type="project" value="InterPro"/>
</dbReference>
<evidence type="ECO:0000256" key="6">
    <source>
        <dbReference type="ARBA" id="ARBA00023157"/>
    </source>
</evidence>
<dbReference type="GO" id="GO:0005615">
    <property type="term" value="C:extracellular space"/>
    <property type="evidence" value="ECO:0007669"/>
    <property type="project" value="UniProtKB-KW"/>
</dbReference>
<evidence type="ECO:0000256" key="1">
    <source>
        <dbReference type="ARBA" id="ARBA00004613"/>
    </source>
</evidence>
<feature type="signal peptide" evidence="9">
    <location>
        <begin position="1"/>
        <end position="26"/>
    </location>
</feature>
<name>C3KJ66_ANOFI</name>
<evidence type="ECO:0000256" key="3">
    <source>
        <dbReference type="ARBA" id="ARBA00022514"/>
    </source>
</evidence>
<dbReference type="InterPro" id="IPR000827">
    <property type="entry name" value="Chemokine_CC_CS"/>
</dbReference>
<dbReference type="AlphaFoldDB" id="C3KJ66"/>